<proteinExistence type="predicted"/>
<dbReference type="RefSeq" id="WP_145729042.1">
    <property type="nucleotide sequence ID" value="NZ_VITR01000001.1"/>
</dbReference>
<dbReference type="SUPFAM" id="SSF50494">
    <property type="entry name" value="Trypsin-like serine proteases"/>
    <property type="match status" value="1"/>
</dbReference>
<sequence length="282" mass="30319">MAPLPPTSLTTKSVHDISEAARAKFRDAIRPIYGINDKGDPDHIGSSILIFLDGKHYLLTAAHVIDHNQRTSLYLGADGFTELEFEVLMTSKPEDDRTKDHNDFAIAELNHTYVSKLSTAKFITENEINFSDDASESRLYACIGFPNSKNKISRHKTTSIIPKIGLYSGIGKPTSILHNIANVDDHILVGHNSKRSRDGESGKIVNSIGLSGFSGGAIIDIGPKTAAASSSDVTFGPKLTALLIEKHDAEGVILGTRLTTICRTMQPAQQAPAADSATAEPA</sequence>
<comment type="caution">
    <text evidence="1">The sequence shown here is derived from an EMBL/GenBank/DDBJ whole genome shotgun (WGS) entry which is preliminary data.</text>
</comment>
<evidence type="ECO:0000313" key="2">
    <source>
        <dbReference type="Proteomes" id="UP000315751"/>
    </source>
</evidence>
<evidence type="ECO:0008006" key="3">
    <source>
        <dbReference type="Google" id="ProtNLM"/>
    </source>
</evidence>
<dbReference type="EMBL" id="VITR01000001">
    <property type="protein sequence ID" value="TWB45814.1"/>
    <property type="molecule type" value="Genomic_DNA"/>
</dbReference>
<dbReference type="Proteomes" id="UP000315751">
    <property type="component" value="Unassembled WGS sequence"/>
</dbReference>
<evidence type="ECO:0000313" key="1">
    <source>
        <dbReference type="EMBL" id="TWB45814.1"/>
    </source>
</evidence>
<name>A0A560HKC9_9PROT</name>
<keyword evidence="2" id="KW-1185">Reference proteome</keyword>
<protein>
    <recommendedName>
        <fullName evidence="3">Trypsin-like peptidase</fullName>
    </recommendedName>
</protein>
<dbReference type="OrthoDB" id="8478205at2"/>
<reference evidence="1 2" key="1">
    <citation type="submission" date="2019-06" db="EMBL/GenBank/DDBJ databases">
        <title>Genomic Encyclopedia of Type Strains, Phase IV (KMG-V): Genome sequencing to study the core and pangenomes of soil and plant-associated prokaryotes.</title>
        <authorList>
            <person name="Whitman W."/>
        </authorList>
    </citation>
    <scope>NUCLEOTIDE SEQUENCE [LARGE SCALE GENOMIC DNA]</scope>
    <source>
        <strain evidence="1 2">BR 11622</strain>
    </source>
</reference>
<dbReference type="InterPro" id="IPR009003">
    <property type="entry name" value="Peptidase_S1_PA"/>
</dbReference>
<dbReference type="AlphaFoldDB" id="A0A560HKC9"/>
<gene>
    <name evidence="1" type="ORF">FBZ90_101149</name>
</gene>
<accession>A0A560HKC9</accession>
<organism evidence="1 2">
    <name type="scientific">Nitrospirillum amazonense</name>
    <dbReference type="NCBI Taxonomy" id="28077"/>
    <lineage>
        <taxon>Bacteria</taxon>
        <taxon>Pseudomonadati</taxon>
        <taxon>Pseudomonadota</taxon>
        <taxon>Alphaproteobacteria</taxon>
        <taxon>Rhodospirillales</taxon>
        <taxon>Azospirillaceae</taxon>
        <taxon>Nitrospirillum</taxon>
    </lineage>
</organism>